<dbReference type="AlphaFoldDB" id="A0A261XUJ3"/>
<dbReference type="Proteomes" id="UP000242875">
    <property type="component" value="Unassembled WGS sequence"/>
</dbReference>
<sequence length="51" mass="5153">MNPNQPVVNSAADPNVATTQMRGQPTATHAAQGTYGVQGGSNWNQSATGAP</sequence>
<name>A0A261XUJ3_9FUNG</name>
<accession>A0A261XUJ3</accession>
<evidence type="ECO:0000313" key="3">
    <source>
        <dbReference type="Proteomes" id="UP000242875"/>
    </source>
</evidence>
<feature type="compositionally biased region" description="Polar residues" evidence="1">
    <location>
        <begin position="16"/>
        <end position="31"/>
    </location>
</feature>
<organism evidence="2 3">
    <name type="scientific">Bifiguratus adelaidae</name>
    <dbReference type="NCBI Taxonomy" id="1938954"/>
    <lineage>
        <taxon>Eukaryota</taxon>
        <taxon>Fungi</taxon>
        <taxon>Fungi incertae sedis</taxon>
        <taxon>Mucoromycota</taxon>
        <taxon>Mucoromycotina</taxon>
        <taxon>Endogonomycetes</taxon>
        <taxon>Endogonales</taxon>
        <taxon>Endogonales incertae sedis</taxon>
        <taxon>Bifiguratus</taxon>
    </lineage>
</organism>
<keyword evidence="3" id="KW-1185">Reference proteome</keyword>
<protein>
    <submittedName>
        <fullName evidence="2">Uncharacterized protein</fullName>
    </submittedName>
</protein>
<gene>
    <name evidence="2" type="ORF">BZG36_05767</name>
</gene>
<evidence type="ECO:0000256" key="1">
    <source>
        <dbReference type="SAM" id="MobiDB-lite"/>
    </source>
</evidence>
<feature type="non-terminal residue" evidence="2">
    <location>
        <position position="51"/>
    </location>
</feature>
<feature type="region of interest" description="Disordered" evidence="1">
    <location>
        <begin position="1"/>
        <end position="51"/>
    </location>
</feature>
<dbReference type="EMBL" id="MVBO01000202">
    <property type="protein sequence ID" value="OZJ02020.1"/>
    <property type="molecule type" value="Genomic_DNA"/>
</dbReference>
<comment type="caution">
    <text evidence="2">The sequence shown here is derived from an EMBL/GenBank/DDBJ whole genome shotgun (WGS) entry which is preliminary data.</text>
</comment>
<reference evidence="2 3" key="1">
    <citation type="journal article" date="2017" name="Mycologia">
        <title>Bifiguratus adelaidae, gen. et sp. nov., a new member of Mucoromycotina in endophytic and soil-dwelling habitats.</title>
        <authorList>
            <person name="Torres-Cruz T.J."/>
            <person name="Billingsley Tobias T.L."/>
            <person name="Almatruk M."/>
            <person name="Hesse C."/>
            <person name="Kuske C.R."/>
            <person name="Desiro A."/>
            <person name="Benucci G.M."/>
            <person name="Bonito G."/>
            <person name="Stajich J.E."/>
            <person name="Dunlap C."/>
            <person name="Arnold A.E."/>
            <person name="Porras-Alfaro A."/>
        </authorList>
    </citation>
    <scope>NUCLEOTIDE SEQUENCE [LARGE SCALE GENOMIC DNA]</scope>
    <source>
        <strain evidence="2 3">AZ0501</strain>
    </source>
</reference>
<evidence type="ECO:0000313" key="2">
    <source>
        <dbReference type="EMBL" id="OZJ02020.1"/>
    </source>
</evidence>
<feature type="compositionally biased region" description="Polar residues" evidence="1">
    <location>
        <begin position="40"/>
        <end position="51"/>
    </location>
</feature>
<proteinExistence type="predicted"/>